<reference evidence="1" key="2">
    <citation type="submission" date="2020-09" db="EMBL/GenBank/DDBJ databases">
        <authorList>
            <person name="Sun Q."/>
            <person name="Ohkuma M."/>
        </authorList>
    </citation>
    <scope>NUCLEOTIDE SEQUENCE</scope>
    <source>
        <strain evidence="1">JCM 4633</strain>
    </source>
</reference>
<evidence type="ECO:0000313" key="1">
    <source>
        <dbReference type="EMBL" id="GHC38750.1"/>
    </source>
</evidence>
<dbReference type="Proteomes" id="UP000646244">
    <property type="component" value="Unassembled WGS sequence"/>
</dbReference>
<accession>A0A918WCY4</accession>
<name>A0A918WCY4_STRCJ</name>
<protein>
    <submittedName>
        <fullName evidence="1">Uncharacterized protein</fullName>
    </submittedName>
</protein>
<dbReference type="AlphaFoldDB" id="A0A918WCY4"/>
<comment type="caution">
    <text evidence="1">The sequence shown here is derived from an EMBL/GenBank/DDBJ whole genome shotgun (WGS) entry which is preliminary data.</text>
</comment>
<sequence>MAAVAAFSGGYALTSRRQAATVMSAPMVLTSAGVPTGPVGLGLGLLDLEREPGWRGLPWLTGCGPAVVGGPRAHRRVHGEAAVFSRIPAVVRHGLKTRLRRRPPKDGPFPVVKRASGVMPIAGIVVATGTAGHYRGGGRLQEET</sequence>
<organism evidence="1 2">
    <name type="scientific">Streptomyces cinnamoneus</name>
    <name type="common">Streptoverticillium cinnamoneum</name>
    <dbReference type="NCBI Taxonomy" id="53446"/>
    <lineage>
        <taxon>Bacteria</taxon>
        <taxon>Bacillati</taxon>
        <taxon>Actinomycetota</taxon>
        <taxon>Actinomycetes</taxon>
        <taxon>Kitasatosporales</taxon>
        <taxon>Streptomycetaceae</taxon>
        <taxon>Streptomyces</taxon>
        <taxon>Streptomyces cinnamoneus group</taxon>
    </lineage>
</organism>
<gene>
    <name evidence="1" type="ORF">GCM10010507_10450</name>
</gene>
<evidence type="ECO:0000313" key="2">
    <source>
        <dbReference type="Proteomes" id="UP000646244"/>
    </source>
</evidence>
<reference evidence="1" key="1">
    <citation type="journal article" date="2014" name="Int. J. Syst. Evol. Microbiol.">
        <title>Complete genome sequence of Corynebacterium casei LMG S-19264T (=DSM 44701T), isolated from a smear-ripened cheese.</title>
        <authorList>
            <consortium name="US DOE Joint Genome Institute (JGI-PGF)"/>
            <person name="Walter F."/>
            <person name="Albersmeier A."/>
            <person name="Kalinowski J."/>
            <person name="Ruckert C."/>
        </authorList>
    </citation>
    <scope>NUCLEOTIDE SEQUENCE</scope>
    <source>
        <strain evidence="1">JCM 4633</strain>
    </source>
</reference>
<proteinExistence type="predicted"/>
<dbReference type="EMBL" id="BMVB01000003">
    <property type="protein sequence ID" value="GHC38750.1"/>
    <property type="molecule type" value="Genomic_DNA"/>
</dbReference>